<dbReference type="eggNOG" id="ENOG5032YMT">
    <property type="taxonomic scope" value="Bacteria"/>
</dbReference>
<name>D7CIJ9_SYNLT</name>
<keyword evidence="1" id="KW-0449">Lipoprotein</keyword>
<evidence type="ECO:0000313" key="1">
    <source>
        <dbReference type="EMBL" id="ADI00864.1"/>
    </source>
</evidence>
<dbReference type="STRING" id="643648.Slip_0057"/>
<dbReference type="InterPro" id="IPR019076">
    <property type="entry name" value="Spore_lipoprot_YhcN/YlaJ-like"/>
</dbReference>
<dbReference type="Pfam" id="PF09580">
    <property type="entry name" value="Spore_YhcN_YlaJ"/>
    <property type="match status" value="1"/>
</dbReference>
<gene>
    <name evidence="1" type="ordered locus">Slip_0057</name>
</gene>
<dbReference type="EMBL" id="CP002048">
    <property type="protein sequence ID" value="ADI00864.1"/>
    <property type="molecule type" value="Genomic_DNA"/>
</dbReference>
<evidence type="ECO:0000313" key="2">
    <source>
        <dbReference type="Proteomes" id="UP000000378"/>
    </source>
</evidence>
<dbReference type="KEGG" id="slp:Slip_0057"/>
<organism evidence="1 2">
    <name type="scientific">Syntrophothermus lipocalidus (strain DSM 12680 / TGB-C1)</name>
    <dbReference type="NCBI Taxonomy" id="643648"/>
    <lineage>
        <taxon>Bacteria</taxon>
        <taxon>Bacillati</taxon>
        <taxon>Bacillota</taxon>
        <taxon>Clostridia</taxon>
        <taxon>Eubacteriales</taxon>
        <taxon>Syntrophomonadaceae</taxon>
        <taxon>Syntrophothermus</taxon>
    </lineage>
</organism>
<dbReference type="PROSITE" id="PS51257">
    <property type="entry name" value="PROKAR_LIPOPROTEIN"/>
    <property type="match status" value="1"/>
</dbReference>
<keyword evidence="2" id="KW-1185">Reference proteome</keyword>
<dbReference type="RefSeq" id="WP_013174268.1">
    <property type="nucleotide sequence ID" value="NC_014220.1"/>
</dbReference>
<dbReference type="HOGENOM" id="CLU_077663_2_1_9"/>
<accession>D7CIJ9</accession>
<dbReference type="AlphaFoldDB" id="D7CIJ9"/>
<protein>
    <submittedName>
        <fullName evidence="1">Sporulation lipoprotein YhcN/YlaJ</fullName>
    </submittedName>
</protein>
<reference evidence="1 2" key="2">
    <citation type="journal article" date="2010" name="Stand. Genomic Sci.">
        <title>Complete genome sequence of Syntrophothermus lipocalidus type strain (TGB-C1).</title>
        <authorList>
            <person name="Djao O.D."/>
            <person name="Zhang X."/>
            <person name="Lucas S."/>
            <person name="Lapidus A."/>
            <person name="Del Rio T.G."/>
            <person name="Nolan M."/>
            <person name="Tice H."/>
            <person name="Cheng J.F."/>
            <person name="Han C."/>
            <person name="Tapia R."/>
            <person name="Goodwin L."/>
            <person name="Pitluck S."/>
            <person name="Liolios K."/>
            <person name="Ivanova N."/>
            <person name="Mavromatis K."/>
            <person name="Mikhailova N."/>
            <person name="Ovchinnikova G."/>
            <person name="Pati A."/>
            <person name="Brambilla E."/>
            <person name="Chen A."/>
            <person name="Palaniappan K."/>
            <person name="Land M."/>
            <person name="Hauser L."/>
            <person name="Chang Y.J."/>
            <person name="Jeffries C.D."/>
            <person name="Rohde M."/>
            <person name="Sikorski J."/>
            <person name="Spring S."/>
            <person name="Goker M."/>
            <person name="Detter J.C."/>
            <person name="Woyke T."/>
            <person name="Bristow J."/>
            <person name="Eisen J.A."/>
            <person name="Markowitz V."/>
            <person name="Hugenholtz P."/>
            <person name="Kyrpides N.C."/>
            <person name="Klenk H.P."/>
        </authorList>
    </citation>
    <scope>NUCLEOTIDE SEQUENCE [LARGE SCALE GENOMIC DNA]</scope>
    <source>
        <strain evidence="2">DSM 12680 / TGB-C1</strain>
    </source>
</reference>
<dbReference type="Proteomes" id="UP000000378">
    <property type="component" value="Chromosome"/>
</dbReference>
<reference evidence="2" key="1">
    <citation type="journal article" date="2010" name="Stand. Genomic Sci.">
        <title>Complete genome sequence of Syntrophothermus lipocalidus type strain (TGB-C1T).</title>
        <authorList>
            <consortium name="US DOE Joint Genome Institute (JGI-PGF)"/>
            <person name="Djao O."/>
            <person name="Zhang X."/>
            <person name="Lucas S."/>
            <person name="Lapidus A."/>
            <person name="Glavina Del Rio T."/>
            <person name="Nolan M."/>
            <person name="Tice H."/>
            <person name="Cheng J."/>
            <person name="Han C."/>
            <person name="Tapia R."/>
            <person name="Goodwin L."/>
            <person name="Pitluck S."/>
            <person name="Liolios K."/>
            <person name="Ivanova N."/>
            <person name="Mavromatis K."/>
            <person name="Mikhailova N."/>
            <person name="Ovchinnikova G."/>
            <person name="Pati A."/>
            <person name="Brambilla E."/>
            <person name="Chen A."/>
            <person name="Palaniappan K."/>
            <person name="Land M."/>
            <person name="Hauser L."/>
            <person name="Chang Y."/>
            <person name="Jeffries C."/>
            <person name="Rohde M."/>
            <person name="Sikorski J."/>
            <person name="Spring S."/>
            <person name="Goker M."/>
            <person name="Detter J."/>
            <person name="Woyke T."/>
            <person name="Bristow J."/>
            <person name="Eisen J."/>
            <person name="Markowitz V."/>
            <person name="Hugenholtz P."/>
            <person name="Kyrpides N."/>
            <person name="Klenk H."/>
        </authorList>
    </citation>
    <scope>NUCLEOTIDE SEQUENCE [LARGE SCALE GENOMIC DNA]</scope>
    <source>
        <strain evidence="2">DSM 12680 / TGB-C1</strain>
    </source>
</reference>
<sequence>MLSNARVRLVAIGLIVMVALTGCQQPARKPRTVTPPATLEMSEFRQLADKLSNQAVKVEGVENATVILQGQGKRINAIVGLMVKKGQGNKEEKKVMDEVANRLTQADPRIKRVQVTADPDLVAKIRAIAKKVADGKPVSQLQGDINEVSRRIPPR</sequence>
<proteinExistence type="predicted"/>